<gene>
    <name evidence="2" type="ORF">B2A_11112</name>
</gene>
<accession>T0Z3S9</accession>
<dbReference type="PANTHER" id="PTHR43784:SF2">
    <property type="entry name" value="GDSL-LIKE LIPASE_ACYLHYDROLASE, PUTATIVE (AFU_ORTHOLOGUE AFUA_2G00820)-RELATED"/>
    <property type="match status" value="1"/>
</dbReference>
<dbReference type="EMBL" id="AUZZ01008018">
    <property type="protein sequence ID" value="EQD39763.1"/>
    <property type="molecule type" value="Genomic_DNA"/>
</dbReference>
<dbReference type="AlphaFoldDB" id="T0Z3S9"/>
<reference evidence="2" key="1">
    <citation type="submission" date="2013-08" db="EMBL/GenBank/DDBJ databases">
        <authorList>
            <person name="Mendez C."/>
            <person name="Richter M."/>
            <person name="Ferrer M."/>
            <person name="Sanchez J."/>
        </authorList>
    </citation>
    <scope>NUCLEOTIDE SEQUENCE</scope>
</reference>
<feature type="domain" description="SGNH hydrolase-type esterase" evidence="1">
    <location>
        <begin position="18"/>
        <end position="103"/>
    </location>
</feature>
<dbReference type="Pfam" id="PF13472">
    <property type="entry name" value="Lipase_GDSL_2"/>
    <property type="match status" value="1"/>
</dbReference>
<evidence type="ECO:0000313" key="2">
    <source>
        <dbReference type="EMBL" id="EQD39763.1"/>
    </source>
</evidence>
<dbReference type="SUPFAM" id="SSF52266">
    <property type="entry name" value="SGNH hydrolase"/>
    <property type="match status" value="1"/>
</dbReference>
<evidence type="ECO:0000259" key="1">
    <source>
        <dbReference type="Pfam" id="PF13472"/>
    </source>
</evidence>
<sequence length="110" mass="12474">MRRETLRLLRLEIQLQMDGWQSTPNKNHRWPDYLASRLAAEAVRRNNGVLGVVNVGISGNRVLRYGWGPDGVSRINRDILARDGARYVIILEGINDIGRFTSDHPPPMAI</sequence>
<dbReference type="InterPro" id="IPR013830">
    <property type="entry name" value="SGNH_hydro"/>
</dbReference>
<dbReference type="Gene3D" id="3.40.50.1110">
    <property type="entry name" value="SGNH hydrolase"/>
    <property type="match status" value="1"/>
</dbReference>
<dbReference type="InterPro" id="IPR053140">
    <property type="entry name" value="GDSL_Rv0518-like"/>
</dbReference>
<organism evidence="2">
    <name type="scientific">mine drainage metagenome</name>
    <dbReference type="NCBI Taxonomy" id="410659"/>
    <lineage>
        <taxon>unclassified sequences</taxon>
        <taxon>metagenomes</taxon>
        <taxon>ecological metagenomes</taxon>
    </lineage>
</organism>
<dbReference type="PANTHER" id="PTHR43784">
    <property type="entry name" value="GDSL-LIKE LIPASE/ACYLHYDROLASE, PUTATIVE (AFU_ORTHOLOGUE AFUA_2G00820)-RELATED"/>
    <property type="match status" value="1"/>
</dbReference>
<protein>
    <recommendedName>
        <fullName evidence="1">SGNH hydrolase-type esterase domain-containing protein</fullName>
    </recommendedName>
</protein>
<proteinExistence type="predicted"/>
<reference evidence="2" key="2">
    <citation type="journal article" date="2014" name="ISME J.">
        <title>Microbial stratification in low pH oxic and suboxic macroscopic growths along an acid mine drainage.</title>
        <authorList>
            <person name="Mendez-Garcia C."/>
            <person name="Mesa V."/>
            <person name="Sprenger R.R."/>
            <person name="Richter M."/>
            <person name="Diez M.S."/>
            <person name="Solano J."/>
            <person name="Bargiela R."/>
            <person name="Golyshina O.V."/>
            <person name="Manteca A."/>
            <person name="Ramos J.L."/>
            <person name="Gallego J.R."/>
            <person name="Llorente I."/>
            <person name="Martins Dos Santos V.A."/>
            <person name="Jensen O.N."/>
            <person name="Pelaez A.I."/>
            <person name="Sanchez J."/>
            <person name="Ferrer M."/>
        </authorList>
    </citation>
    <scope>NUCLEOTIDE SEQUENCE</scope>
</reference>
<dbReference type="InterPro" id="IPR036514">
    <property type="entry name" value="SGNH_hydro_sf"/>
</dbReference>
<name>T0Z3S9_9ZZZZ</name>
<comment type="caution">
    <text evidence="2">The sequence shown here is derived from an EMBL/GenBank/DDBJ whole genome shotgun (WGS) entry which is preliminary data.</text>
</comment>